<dbReference type="InterPro" id="IPR036265">
    <property type="entry name" value="HIT-like_sf"/>
</dbReference>
<protein>
    <recommendedName>
        <fullName evidence="2">Diadenosine tetraphosphate hydrolase</fullName>
    </recommendedName>
</protein>
<dbReference type="SUPFAM" id="SSF54197">
    <property type="entry name" value="HIT-like"/>
    <property type="match status" value="1"/>
</dbReference>
<dbReference type="EMBL" id="CP159218">
    <property type="protein sequence ID" value="XCG61801.1"/>
    <property type="molecule type" value="Genomic_DNA"/>
</dbReference>
<sequence length="155" mass="16729">MTAMIGCLPCELEDSAAGAVLFRDERWSCEVAAGYEVPGWYILRVRRHAEGWNELTADELAEFGGRCAQLSAAIKKALAVEFVYFMSFGENFSHFHFLVIPRGGDIPPESRGAGILKLRDALRDMPAALASLQHVRAALDLPPAGAVSPPSPASS</sequence>
<name>A0AAU8DHW6_9ACTN</name>
<dbReference type="AlphaFoldDB" id="A0AAU8DHW6"/>
<gene>
    <name evidence="1" type="ORF">ABLG96_10895</name>
</gene>
<dbReference type="RefSeq" id="WP_353647417.1">
    <property type="nucleotide sequence ID" value="NZ_CP159218.1"/>
</dbReference>
<evidence type="ECO:0008006" key="2">
    <source>
        <dbReference type="Google" id="ProtNLM"/>
    </source>
</evidence>
<organism evidence="1">
    <name type="scientific">Nakamurella sp. A5-74</name>
    <dbReference type="NCBI Taxonomy" id="3158264"/>
    <lineage>
        <taxon>Bacteria</taxon>
        <taxon>Bacillati</taxon>
        <taxon>Actinomycetota</taxon>
        <taxon>Actinomycetes</taxon>
        <taxon>Nakamurellales</taxon>
        <taxon>Nakamurellaceae</taxon>
        <taxon>Nakamurella</taxon>
    </lineage>
</organism>
<evidence type="ECO:0000313" key="1">
    <source>
        <dbReference type="EMBL" id="XCG61801.1"/>
    </source>
</evidence>
<accession>A0AAU8DHW6</accession>
<reference evidence="1" key="1">
    <citation type="submission" date="2024-05" db="EMBL/GenBank/DDBJ databases">
        <authorList>
            <person name="Cai S.Y."/>
            <person name="Jin L.M."/>
            <person name="Li H.R."/>
        </authorList>
    </citation>
    <scope>NUCLEOTIDE SEQUENCE</scope>
    <source>
        <strain evidence="1">A5-74</strain>
    </source>
</reference>
<dbReference type="Gene3D" id="3.30.428.10">
    <property type="entry name" value="HIT-like"/>
    <property type="match status" value="1"/>
</dbReference>
<proteinExistence type="predicted"/>